<evidence type="ECO:0000313" key="2">
    <source>
        <dbReference type="Proteomes" id="UP000245765"/>
    </source>
</evidence>
<dbReference type="AlphaFoldDB" id="A0A317FH48"/>
<evidence type="ECO:0000313" key="1">
    <source>
        <dbReference type="EMBL" id="PWS38394.1"/>
    </source>
</evidence>
<name>A0A317FH48_9PROT</name>
<dbReference type="SUPFAM" id="SSF47240">
    <property type="entry name" value="Ferritin-like"/>
    <property type="match status" value="1"/>
</dbReference>
<dbReference type="OrthoDB" id="7273732at2"/>
<dbReference type="Pfam" id="PF05974">
    <property type="entry name" value="DUF892"/>
    <property type="match status" value="1"/>
</dbReference>
<keyword evidence="2" id="KW-1185">Reference proteome</keyword>
<dbReference type="InterPro" id="IPR010287">
    <property type="entry name" value="DUF892_YciF-like"/>
</dbReference>
<dbReference type="InterPro" id="IPR012347">
    <property type="entry name" value="Ferritin-like"/>
</dbReference>
<proteinExistence type="predicted"/>
<dbReference type="InterPro" id="IPR009078">
    <property type="entry name" value="Ferritin-like_SF"/>
</dbReference>
<gene>
    <name evidence="1" type="ORF">DFH01_03655</name>
</gene>
<dbReference type="Proteomes" id="UP000245765">
    <property type="component" value="Unassembled WGS sequence"/>
</dbReference>
<dbReference type="Gene3D" id="1.20.1260.10">
    <property type="match status" value="1"/>
</dbReference>
<accession>A0A317FH48</accession>
<reference evidence="2" key="1">
    <citation type="submission" date="2018-05" db="EMBL/GenBank/DDBJ databases">
        <authorList>
            <person name="Du Z."/>
            <person name="Wang X."/>
        </authorList>
    </citation>
    <scope>NUCLEOTIDE SEQUENCE [LARGE SCALE GENOMIC DNA]</scope>
    <source>
        <strain evidence="2">CQN31</strain>
    </source>
</reference>
<comment type="caution">
    <text evidence="1">The sequence shown here is derived from an EMBL/GenBank/DDBJ whole genome shotgun (WGS) entry which is preliminary data.</text>
</comment>
<dbReference type="RefSeq" id="WP_109869015.1">
    <property type="nucleotide sequence ID" value="NZ_QGNA01000001.1"/>
</dbReference>
<dbReference type="EMBL" id="QGNA01000001">
    <property type="protein sequence ID" value="PWS38394.1"/>
    <property type="molecule type" value="Genomic_DNA"/>
</dbReference>
<dbReference type="PANTHER" id="PTHR30565">
    <property type="entry name" value="PROTEIN YCIF"/>
    <property type="match status" value="1"/>
</dbReference>
<dbReference type="InterPro" id="IPR047114">
    <property type="entry name" value="YciF"/>
</dbReference>
<sequence length="169" mass="19089">MATSIRDIYIAGLKDAHALEAQAIQLCQRQVERLENYPELRERLREHVEESRRQQQRIDRILNALGTSPSTLKDIGTTIMGNMAAMGHAIAQDEVVKNSFANYAFEHYEIATYRALQTMADAAGDSAAQPLLQESLQEEQRMAEWIAQNLEPTIRRYMQREAAGQTAGV</sequence>
<dbReference type="PANTHER" id="PTHR30565:SF9">
    <property type="entry name" value="PROTEIN YCIF"/>
    <property type="match status" value="1"/>
</dbReference>
<protein>
    <submittedName>
        <fullName evidence="1">Uncharacterized protein</fullName>
    </submittedName>
</protein>
<organism evidence="1 2">
    <name type="scientific">Falsiroseomonas bella</name>
    <dbReference type="NCBI Taxonomy" id="2184016"/>
    <lineage>
        <taxon>Bacteria</taxon>
        <taxon>Pseudomonadati</taxon>
        <taxon>Pseudomonadota</taxon>
        <taxon>Alphaproteobacteria</taxon>
        <taxon>Acetobacterales</taxon>
        <taxon>Roseomonadaceae</taxon>
        <taxon>Falsiroseomonas</taxon>
    </lineage>
</organism>